<keyword evidence="2" id="KW-1185">Reference proteome</keyword>
<comment type="caution">
    <text evidence="1">The sequence shown here is derived from an EMBL/GenBank/DDBJ whole genome shotgun (WGS) entry which is preliminary data.</text>
</comment>
<dbReference type="EMBL" id="JBHTMM010000010">
    <property type="protein sequence ID" value="MFD1306289.1"/>
    <property type="molecule type" value="Genomic_DNA"/>
</dbReference>
<evidence type="ECO:0000313" key="2">
    <source>
        <dbReference type="Proteomes" id="UP001597058"/>
    </source>
</evidence>
<evidence type="ECO:0000313" key="1">
    <source>
        <dbReference type="EMBL" id="MFD1306289.1"/>
    </source>
</evidence>
<dbReference type="RefSeq" id="WP_168525568.1">
    <property type="nucleotide sequence ID" value="NZ_JBHSKH010000091.1"/>
</dbReference>
<name>A0ABW3XCL6_9ACTN</name>
<accession>A0ABW3XCL6</accession>
<reference evidence="2" key="1">
    <citation type="journal article" date="2019" name="Int. J. Syst. Evol. Microbiol.">
        <title>The Global Catalogue of Microorganisms (GCM) 10K type strain sequencing project: providing services to taxonomists for standard genome sequencing and annotation.</title>
        <authorList>
            <consortium name="The Broad Institute Genomics Platform"/>
            <consortium name="The Broad Institute Genome Sequencing Center for Infectious Disease"/>
            <person name="Wu L."/>
            <person name="Ma J."/>
        </authorList>
    </citation>
    <scope>NUCLEOTIDE SEQUENCE [LARGE SCALE GENOMIC DNA]</scope>
    <source>
        <strain evidence="2">CGMCC 4.7020</strain>
    </source>
</reference>
<sequence length="78" mass="8585">MISAPVVVSEPPLAAGRTVTMRRCGRDEILGTARSDRDLMVFLEAVRGLLVTRIRRDTLVLEALLNGTTDRVRCHAVP</sequence>
<dbReference type="Proteomes" id="UP001597058">
    <property type="component" value="Unassembled WGS sequence"/>
</dbReference>
<gene>
    <name evidence="1" type="ORF">ACFQ5X_10585</name>
</gene>
<protein>
    <submittedName>
        <fullName evidence="1">Uncharacterized protein</fullName>
    </submittedName>
</protein>
<organism evidence="1 2">
    <name type="scientific">Streptomyces kaempferi</name>
    <dbReference type="NCBI Taxonomy" id="333725"/>
    <lineage>
        <taxon>Bacteria</taxon>
        <taxon>Bacillati</taxon>
        <taxon>Actinomycetota</taxon>
        <taxon>Actinomycetes</taxon>
        <taxon>Kitasatosporales</taxon>
        <taxon>Streptomycetaceae</taxon>
        <taxon>Streptomyces</taxon>
    </lineage>
</organism>
<proteinExistence type="predicted"/>